<organism evidence="2 3">
    <name type="scientific">Octopus vulgaris</name>
    <name type="common">Common octopus</name>
    <dbReference type="NCBI Taxonomy" id="6645"/>
    <lineage>
        <taxon>Eukaryota</taxon>
        <taxon>Metazoa</taxon>
        <taxon>Spiralia</taxon>
        <taxon>Lophotrochozoa</taxon>
        <taxon>Mollusca</taxon>
        <taxon>Cephalopoda</taxon>
        <taxon>Coleoidea</taxon>
        <taxon>Octopodiformes</taxon>
        <taxon>Octopoda</taxon>
        <taxon>Incirrata</taxon>
        <taxon>Octopodidae</taxon>
        <taxon>Octopus</taxon>
    </lineage>
</organism>
<dbReference type="AlphaFoldDB" id="A0AA36B3S1"/>
<reference evidence="2" key="1">
    <citation type="submission" date="2023-08" db="EMBL/GenBank/DDBJ databases">
        <authorList>
            <person name="Alioto T."/>
            <person name="Alioto T."/>
            <person name="Gomez Garrido J."/>
        </authorList>
    </citation>
    <scope>NUCLEOTIDE SEQUENCE</scope>
</reference>
<feature type="region of interest" description="Disordered" evidence="1">
    <location>
        <begin position="1"/>
        <end position="20"/>
    </location>
</feature>
<proteinExistence type="predicted"/>
<accession>A0AA36B3S1</accession>
<keyword evidence="3" id="KW-1185">Reference proteome</keyword>
<evidence type="ECO:0000256" key="1">
    <source>
        <dbReference type="SAM" id="MobiDB-lite"/>
    </source>
</evidence>
<dbReference type="Proteomes" id="UP001162480">
    <property type="component" value="Chromosome 8"/>
</dbReference>
<dbReference type="EMBL" id="OX597821">
    <property type="protein sequence ID" value="CAI9726838.1"/>
    <property type="molecule type" value="Genomic_DNA"/>
</dbReference>
<gene>
    <name evidence="2" type="ORF">OCTVUL_1B013262</name>
</gene>
<protein>
    <submittedName>
        <fullName evidence="2">Uncharacterized protein</fullName>
    </submittedName>
</protein>
<evidence type="ECO:0000313" key="3">
    <source>
        <dbReference type="Proteomes" id="UP001162480"/>
    </source>
</evidence>
<sequence length="120" mass="13846">MTRAVNDVDRAEEDPTEPASVGKMLLRPYVLRAIKKPQREERDSDNKLISMIQEIQFVALNEIQYKALQLRNKNEYWCQVMARYIGLYLVENDVWANLNGQVNEVTLDYESIGLDLAVGV</sequence>
<name>A0AA36B3S1_OCTVU</name>
<evidence type="ECO:0000313" key="2">
    <source>
        <dbReference type="EMBL" id="CAI9726838.1"/>
    </source>
</evidence>